<feature type="compositionally biased region" description="Basic and acidic residues" evidence="1">
    <location>
        <begin position="1"/>
        <end position="14"/>
    </location>
</feature>
<name>A0AAE1DPF7_9GAST</name>
<comment type="caution">
    <text evidence="3">The sequence shown here is derived from an EMBL/GenBank/DDBJ whole genome shotgun (WGS) entry which is preliminary data.</text>
</comment>
<evidence type="ECO:0000313" key="3">
    <source>
        <dbReference type="EMBL" id="KAK3778276.1"/>
    </source>
</evidence>
<feature type="compositionally biased region" description="Low complexity" evidence="1">
    <location>
        <begin position="48"/>
        <end position="71"/>
    </location>
</feature>
<dbReference type="PANTHER" id="PTHR47272:SF1">
    <property type="entry name" value="PIGGYBAC TRANSPOSABLE ELEMENT-DERIVED PROTEIN 3-LIKE"/>
    <property type="match status" value="1"/>
</dbReference>
<sequence length="447" mass="50552">MTTRDFLDADHDLDSDCISDDDSEYIPSTSHDSGDEVQPSPKKKKCLPSKAKSSAKPSCSKAKSSAKPSCSRTLALDDSDSDDDIPLARLVQKDSEHNSLEDVCLSEEELTRVLDAPMWASGINFEAPDTTFKGEEEPSPETLKEPLAYFREFVTNQMIENIAEQTNLYSVQKDGKSVNTSKAEIDLFIGLFLRMGLVQAYSLRALWAEETRYDKVADHMARNRYEKLASHIHFTDNSTVMEEEKKNKSWKIAPWFDGLKTSLTKLPQEEFSAVDEIMIPFKGRSDIKQFMRNKPHKWGFKMWGRAGASGILYEFDVYQGASVTSDDGLSKSSQVVIKMTSNIPLGLNFKVFADNFFSSLPLVKILQSKRIFYVRVNRLKGLELKSEKELKTDGSRGAFDHAIEVNSGVVAVRWYDNRTVDLLSSYIGVEPVTEVQRYDKKKNQKNH</sequence>
<feature type="compositionally biased region" description="Acidic residues" evidence="1">
    <location>
        <begin position="15"/>
        <end position="24"/>
    </location>
</feature>
<dbReference type="Proteomes" id="UP001283361">
    <property type="component" value="Unassembled WGS sequence"/>
</dbReference>
<organism evidence="3 4">
    <name type="scientific">Elysia crispata</name>
    <name type="common">lettuce slug</name>
    <dbReference type="NCBI Taxonomy" id="231223"/>
    <lineage>
        <taxon>Eukaryota</taxon>
        <taxon>Metazoa</taxon>
        <taxon>Spiralia</taxon>
        <taxon>Lophotrochozoa</taxon>
        <taxon>Mollusca</taxon>
        <taxon>Gastropoda</taxon>
        <taxon>Heterobranchia</taxon>
        <taxon>Euthyneura</taxon>
        <taxon>Panpulmonata</taxon>
        <taxon>Sacoglossa</taxon>
        <taxon>Placobranchoidea</taxon>
        <taxon>Plakobranchidae</taxon>
        <taxon>Elysia</taxon>
    </lineage>
</organism>
<dbReference type="PANTHER" id="PTHR47272">
    <property type="entry name" value="DDE_TNP_1_7 DOMAIN-CONTAINING PROTEIN"/>
    <property type="match status" value="1"/>
</dbReference>
<protein>
    <recommendedName>
        <fullName evidence="2">PiggyBac transposable element-derived protein domain-containing protein</fullName>
    </recommendedName>
</protein>
<keyword evidence="4" id="KW-1185">Reference proteome</keyword>
<dbReference type="Pfam" id="PF13843">
    <property type="entry name" value="DDE_Tnp_1_7"/>
    <property type="match status" value="1"/>
</dbReference>
<feature type="region of interest" description="Disordered" evidence="1">
    <location>
        <begin position="1"/>
        <end position="83"/>
    </location>
</feature>
<reference evidence="3" key="1">
    <citation type="journal article" date="2023" name="G3 (Bethesda)">
        <title>A reference genome for the long-term kleptoplast-retaining sea slug Elysia crispata morphotype clarki.</title>
        <authorList>
            <person name="Eastman K.E."/>
            <person name="Pendleton A.L."/>
            <person name="Shaikh M.A."/>
            <person name="Suttiyut T."/>
            <person name="Ogas R."/>
            <person name="Tomko P."/>
            <person name="Gavelis G."/>
            <person name="Widhalm J.R."/>
            <person name="Wisecaver J.H."/>
        </authorList>
    </citation>
    <scope>NUCLEOTIDE SEQUENCE</scope>
    <source>
        <strain evidence="3">ECLA1</strain>
    </source>
</reference>
<dbReference type="InterPro" id="IPR029526">
    <property type="entry name" value="PGBD"/>
</dbReference>
<gene>
    <name evidence="3" type="ORF">RRG08_023892</name>
</gene>
<evidence type="ECO:0000256" key="1">
    <source>
        <dbReference type="SAM" id="MobiDB-lite"/>
    </source>
</evidence>
<proteinExistence type="predicted"/>
<accession>A0AAE1DPF7</accession>
<dbReference type="EMBL" id="JAWDGP010002983">
    <property type="protein sequence ID" value="KAK3778276.1"/>
    <property type="molecule type" value="Genomic_DNA"/>
</dbReference>
<evidence type="ECO:0000313" key="4">
    <source>
        <dbReference type="Proteomes" id="UP001283361"/>
    </source>
</evidence>
<dbReference type="AlphaFoldDB" id="A0AAE1DPF7"/>
<feature type="domain" description="PiggyBac transposable element-derived protein" evidence="2">
    <location>
        <begin position="146"/>
        <end position="442"/>
    </location>
</feature>
<evidence type="ECO:0000259" key="2">
    <source>
        <dbReference type="Pfam" id="PF13843"/>
    </source>
</evidence>